<feature type="region of interest" description="Disordered" evidence="7">
    <location>
        <begin position="193"/>
        <end position="213"/>
    </location>
</feature>
<accession>A0A6M0P7L2</accession>
<dbReference type="GO" id="GO:0009368">
    <property type="term" value="C:endopeptidase Clp complex"/>
    <property type="evidence" value="ECO:0007669"/>
    <property type="project" value="TreeGrafter"/>
</dbReference>
<gene>
    <name evidence="8" type="ORF">G4D61_11125</name>
</gene>
<keyword evidence="9" id="KW-1185">Reference proteome</keyword>
<protein>
    <recommendedName>
        <fullName evidence="6">ATP-dependent Clp protease proteolytic subunit</fullName>
    </recommendedName>
</protein>
<dbReference type="GO" id="GO:0051117">
    <property type="term" value="F:ATPase binding"/>
    <property type="evidence" value="ECO:0007669"/>
    <property type="project" value="TreeGrafter"/>
</dbReference>
<feature type="compositionally biased region" description="Acidic residues" evidence="7">
    <location>
        <begin position="195"/>
        <end position="213"/>
    </location>
</feature>
<reference evidence="8 9" key="2">
    <citation type="submission" date="2020-03" db="EMBL/GenBank/DDBJ databases">
        <title>Bacillus aquiflavi sp. nov., isolated from yellow water of strong flavor Chinese baijiu in Yibin region of China.</title>
        <authorList>
            <person name="Xie J."/>
        </authorList>
    </citation>
    <scope>NUCLEOTIDE SEQUENCE [LARGE SCALE GENOMIC DNA]</scope>
    <source>
        <strain evidence="8 9">Gsoil 114</strain>
    </source>
</reference>
<evidence type="ECO:0000256" key="5">
    <source>
        <dbReference type="ARBA" id="ARBA00022825"/>
    </source>
</evidence>
<evidence type="ECO:0000256" key="2">
    <source>
        <dbReference type="ARBA" id="ARBA00022490"/>
    </source>
</evidence>
<proteinExistence type="inferred from homology"/>
<evidence type="ECO:0000256" key="6">
    <source>
        <dbReference type="RuleBase" id="RU003567"/>
    </source>
</evidence>
<evidence type="ECO:0000313" key="8">
    <source>
        <dbReference type="EMBL" id="NEY20507.1"/>
    </source>
</evidence>
<evidence type="ECO:0000256" key="1">
    <source>
        <dbReference type="ARBA" id="ARBA00007039"/>
    </source>
</evidence>
<dbReference type="EMBL" id="JAAIWK010000017">
    <property type="protein sequence ID" value="NEY20507.1"/>
    <property type="molecule type" value="Genomic_DNA"/>
</dbReference>
<evidence type="ECO:0000256" key="3">
    <source>
        <dbReference type="ARBA" id="ARBA00022670"/>
    </source>
</evidence>
<name>A0A6M0P7L2_9BACI</name>
<dbReference type="SUPFAM" id="SSF52096">
    <property type="entry name" value="ClpP/crotonase"/>
    <property type="match status" value="1"/>
</dbReference>
<dbReference type="CDD" id="cd07016">
    <property type="entry name" value="S14_ClpP_1"/>
    <property type="match status" value="1"/>
</dbReference>
<dbReference type="InterPro" id="IPR001907">
    <property type="entry name" value="ClpP"/>
</dbReference>
<dbReference type="PANTHER" id="PTHR10381">
    <property type="entry name" value="ATP-DEPENDENT CLP PROTEASE PROTEOLYTIC SUBUNIT"/>
    <property type="match status" value="1"/>
</dbReference>
<dbReference type="AlphaFoldDB" id="A0A6M0P7L2"/>
<keyword evidence="3 8" id="KW-0645">Protease</keyword>
<dbReference type="PRINTS" id="PR00127">
    <property type="entry name" value="CLPPROTEASEP"/>
</dbReference>
<evidence type="ECO:0000256" key="4">
    <source>
        <dbReference type="ARBA" id="ARBA00022801"/>
    </source>
</evidence>
<dbReference type="PANTHER" id="PTHR10381:SF70">
    <property type="entry name" value="ATP-DEPENDENT CLP PROTEASE PROTEOLYTIC SUBUNIT"/>
    <property type="match status" value="1"/>
</dbReference>
<keyword evidence="4" id="KW-0378">Hydrolase</keyword>
<reference evidence="8 9" key="1">
    <citation type="submission" date="2020-02" db="EMBL/GenBank/DDBJ databases">
        <authorList>
            <person name="Feng H."/>
        </authorList>
    </citation>
    <scope>NUCLEOTIDE SEQUENCE [LARGE SCALE GENOMIC DNA]</scope>
    <source>
        <strain evidence="8 9">Gsoil 114</strain>
    </source>
</reference>
<dbReference type="InterPro" id="IPR023562">
    <property type="entry name" value="ClpP/TepA"/>
</dbReference>
<dbReference type="Pfam" id="PF00574">
    <property type="entry name" value="CLP_protease"/>
    <property type="match status" value="1"/>
</dbReference>
<dbReference type="NCBIfam" id="NF045542">
    <property type="entry name" value="Clp_rel_HeadMat"/>
    <property type="match status" value="1"/>
</dbReference>
<sequence length="241" mass="26898">MENALVMNYIEPRFEMKNDDKKNETDLYMYGTVGGGFWFGGITSREVRSQLAQIKTPVINVHIHSNGGDAFEGVAICNLLKNHKATINVYIDGIAASAASVIAMGGDRIIMPKNTMLMVHRASSLVYGNAEKLKKQADTLAKVDSALIESYTSRFKGEQLELEKLLDEESYLTAEEALAYGFCDEIAEPIKQANDEADDEDDDDLYEEETEDNEFEDYANKKFVAMISAFNLATQNFKGKE</sequence>
<keyword evidence="2" id="KW-0963">Cytoplasm</keyword>
<dbReference type="InterPro" id="IPR029045">
    <property type="entry name" value="ClpP/crotonase-like_dom_sf"/>
</dbReference>
<dbReference type="GO" id="GO:0004176">
    <property type="term" value="F:ATP-dependent peptidase activity"/>
    <property type="evidence" value="ECO:0007669"/>
    <property type="project" value="InterPro"/>
</dbReference>
<comment type="caution">
    <text evidence="8">The sequence shown here is derived from an EMBL/GenBank/DDBJ whole genome shotgun (WGS) entry which is preliminary data.</text>
</comment>
<comment type="similarity">
    <text evidence="1 6">Belongs to the peptidase S14 family.</text>
</comment>
<dbReference type="Proteomes" id="UP000476934">
    <property type="component" value="Unassembled WGS sequence"/>
</dbReference>
<organism evidence="8 9">
    <name type="scientific">Heyndrickxia ginsengihumi</name>
    <dbReference type="NCBI Taxonomy" id="363870"/>
    <lineage>
        <taxon>Bacteria</taxon>
        <taxon>Bacillati</taxon>
        <taxon>Bacillota</taxon>
        <taxon>Bacilli</taxon>
        <taxon>Bacillales</taxon>
        <taxon>Bacillaceae</taxon>
        <taxon>Heyndrickxia</taxon>
    </lineage>
</organism>
<dbReference type="GO" id="GO:0004252">
    <property type="term" value="F:serine-type endopeptidase activity"/>
    <property type="evidence" value="ECO:0007669"/>
    <property type="project" value="InterPro"/>
</dbReference>
<evidence type="ECO:0000256" key="7">
    <source>
        <dbReference type="SAM" id="MobiDB-lite"/>
    </source>
</evidence>
<evidence type="ECO:0000313" key="9">
    <source>
        <dbReference type="Proteomes" id="UP000476934"/>
    </source>
</evidence>
<dbReference type="Gene3D" id="3.90.226.10">
    <property type="entry name" value="2-enoyl-CoA Hydratase, Chain A, domain 1"/>
    <property type="match status" value="1"/>
</dbReference>
<dbReference type="GO" id="GO:0006515">
    <property type="term" value="P:protein quality control for misfolded or incompletely synthesized proteins"/>
    <property type="evidence" value="ECO:0007669"/>
    <property type="project" value="TreeGrafter"/>
</dbReference>
<dbReference type="RefSeq" id="WP_163173944.1">
    <property type="nucleotide sequence ID" value="NZ_JAAIWK010000017.1"/>
</dbReference>
<keyword evidence="5" id="KW-0720">Serine protease</keyword>